<dbReference type="EC" id="3.2.1.93" evidence="4"/>
<dbReference type="KEGG" id="rama:IDM48_10100"/>
<gene>
    <name evidence="6" type="primary">treC</name>
    <name evidence="6" type="ORF">IDM48_10100</name>
</gene>
<dbReference type="InterPro" id="IPR006047">
    <property type="entry name" value="GH13_cat_dom"/>
</dbReference>
<dbReference type="SMART" id="SM00642">
    <property type="entry name" value="Aamy"/>
    <property type="match status" value="1"/>
</dbReference>
<dbReference type="NCBIfam" id="NF008183">
    <property type="entry name" value="PRK10933.1"/>
    <property type="match status" value="1"/>
</dbReference>
<evidence type="ECO:0000256" key="2">
    <source>
        <dbReference type="ARBA" id="ARBA00022801"/>
    </source>
</evidence>
<dbReference type="GO" id="GO:0005993">
    <property type="term" value="P:trehalose catabolic process"/>
    <property type="evidence" value="ECO:0007669"/>
    <property type="project" value="InterPro"/>
</dbReference>
<dbReference type="InterPro" id="IPR045857">
    <property type="entry name" value="O16G_dom_2"/>
</dbReference>
<comment type="similarity">
    <text evidence="1">Belongs to the glycosyl hydrolase 13 family.</text>
</comment>
<dbReference type="GO" id="GO:0008788">
    <property type="term" value="F:alpha,alpha-phosphotrehalase activity"/>
    <property type="evidence" value="ECO:0007669"/>
    <property type="project" value="UniProtKB-UniRule"/>
</dbReference>
<keyword evidence="2 6" id="KW-0378">Hydrolase</keyword>
<dbReference type="Pfam" id="PF23915">
    <property type="entry name" value="SusG_C"/>
    <property type="match status" value="1"/>
</dbReference>
<dbReference type="SUPFAM" id="SSF51011">
    <property type="entry name" value="Glycosyl hydrolase domain"/>
    <property type="match status" value="1"/>
</dbReference>
<dbReference type="RefSeq" id="WP_190617256.1">
    <property type="nucleotide sequence ID" value="NZ_CP061538.1"/>
</dbReference>
<dbReference type="Proteomes" id="UP000516421">
    <property type="component" value="Chromosome"/>
</dbReference>
<dbReference type="InterPro" id="IPR013780">
    <property type="entry name" value="Glyco_hydro_b"/>
</dbReference>
<dbReference type="GO" id="GO:0004556">
    <property type="term" value="F:alpha-amylase activity"/>
    <property type="evidence" value="ECO:0007669"/>
    <property type="project" value="TreeGrafter"/>
</dbReference>
<organism evidence="6 7">
    <name type="scientific">Rothia amarae</name>
    <dbReference type="NCBI Taxonomy" id="169480"/>
    <lineage>
        <taxon>Bacteria</taxon>
        <taxon>Bacillati</taxon>
        <taxon>Actinomycetota</taxon>
        <taxon>Actinomycetes</taxon>
        <taxon>Micrococcales</taxon>
        <taxon>Micrococcaceae</taxon>
        <taxon>Rothia</taxon>
    </lineage>
</organism>
<evidence type="ECO:0000256" key="3">
    <source>
        <dbReference type="ARBA" id="ARBA00023295"/>
    </source>
</evidence>
<dbReference type="Gene3D" id="3.20.20.80">
    <property type="entry name" value="Glycosidases"/>
    <property type="match status" value="1"/>
</dbReference>
<dbReference type="GO" id="GO:0005737">
    <property type="term" value="C:cytoplasm"/>
    <property type="evidence" value="ECO:0007669"/>
    <property type="project" value="UniProtKB-UniRule"/>
</dbReference>
<evidence type="ECO:0000313" key="6">
    <source>
        <dbReference type="EMBL" id="QNV39694.1"/>
    </source>
</evidence>
<sequence length="546" mass="63130">MTFRDQVIYQVYPKSFYDSNGDGLGDLRGIIEKIPYIASLGVDMVWFNPFFASPQRDNGYDVSDYYAINPDLGTMEDTEELISTLKDHGIGVMFDMVFNHISTEHEWFQRALAGEEKYQDYFYIREPKPDGSFPTNWESKFGGEAWAPFGDTGKYFLCLYDKTQADLNWHNADLRQELYKVANFWLEKGVRGLRFDVLNVIGKSEFLEDAAPGMIDKLLYTDTPRVHPWIHEMNRATFGNYDGVLTVGEMSATTIENSIRYSNPESEELDMVFNFHHLKVDYQDGHKWTKAPFDFHVLKSLLNDWAVGMQAGNGWNALFWNNHDQPRAINRFADPVNFHVESATMLATVIHLLRGTPYIYQGEEIGMVDPQYIDIEEYVDVEARNAYVSLIADGKTETEAFDIVKSKARDNSRTPMQWDSSANAGFTTGEPWLRPTTFETINVEHEQKEGKILPYYKKLIQLRKENLLISEGEYEPYALEHDAVFAYTRKYQDEQLLVLNNFYGDEASIEIPNEFLNGYILIGNYPAHQLREDYTLRPYESLAIKI</sequence>
<evidence type="ECO:0000256" key="4">
    <source>
        <dbReference type="NCBIfam" id="TIGR02403"/>
    </source>
</evidence>
<dbReference type="InterPro" id="IPR012769">
    <property type="entry name" value="Trehalose_TreC"/>
</dbReference>
<dbReference type="InterPro" id="IPR056300">
    <property type="entry name" value="SusG-like_C"/>
</dbReference>
<dbReference type="AlphaFoldDB" id="A0A7H2BJ48"/>
<dbReference type="Gene3D" id="2.60.40.1180">
    <property type="entry name" value="Golgi alpha-mannosidase II"/>
    <property type="match status" value="1"/>
</dbReference>
<evidence type="ECO:0000256" key="1">
    <source>
        <dbReference type="ARBA" id="ARBA00008061"/>
    </source>
</evidence>
<dbReference type="NCBIfam" id="TIGR02403">
    <property type="entry name" value="trehalose_treC"/>
    <property type="match status" value="1"/>
</dbReference>
<name>A0A7H2BJ48_9MICC</name>
<dbReference type="InterPro" id="IPR017853">
    <property type="entry name" value="GH"/>
</dbReference>
<dbReference type="FunFam" id="3.20.20.80:FF:000064">
    <property type="entry name" value="Oligo-1,6-glucosidase"/>
    <property type="match status" value="1"/>
</dbReference>
<dbReference type="Gene3D" id="3.90.400.10">
    <property type="entry name" value="Oligo-1,6-glucosidase, Domain 2"/>
    <property type="match status" value="1"/>
</dbReference>
<reference evidence="6 7" key="1">
    <citation type="submission" date="2020-09" db="EMBL/GenBank/DDBJ databases">
        <title>Investigation of environmental microbe.</title>
        <authorList>
            <person name="Ou Y."/>
            <person name="Kang Q."/>
        </authorList>
    </citation>
    <scope>NUCLEOTIDE SEQUENCE [LARGE SCALE GENOMIC DNA]</scope>
    <source>
        <strain evidence="6 7">KJZ-9</strain>
    </source>
</reference>
<proteinExistence type="inferred from homology"/>
<keyword evidence="3 6" id="KW-0326">Glycosidase</keyword>
<evidence type="ECO:0000259" key="5">
    <source>
        <dbReference type="SMART" id="SM00642"/>
    </source>
</evidence>
<dbReference type="Pfam" id="PF00128">
    <property type="entry name" value="Alpha-amylase"/>
    <property type="match status" value="1"/>
</dbReference>
<protein>
    <recommendedName>
        <fullName evidence="4">Alpha,alpha-phosphotrehalase</fullName>
        <ecNumber evidence="4">3.2.1.93</ecNumber>
    </recommendedName>
</protein>
<dbReference type="EMBL" id="CP061538">
    <property type="protein sequence ID" value="QNV39694.1"/>
    <property type="molecule type" value="Genomic_DNA"/>
</dbReference>
<dbReference type="CDD" id="cd11333">
    <property type="entry name" value="AmyAc_SI_OligoGlu_DGase"/>
    <property type="match status" value="1"/>
</dbReference>
<dbReference type="PANTHER" id="PTHR10357">
    <property type="entry name" value="ALPHA-AMYLASE FAMILY MEMBER"/>
    <property type="match status" value="1"/>
</dbReference>
<dbReference type="SUPFAM" id="SSF51445">
    <property type="entry name" value="(Trans)glycosidases"/>
    <property type="match status" value="1"/>
</dbReference>
<feature type="domain" description="Glycosyl hydrolase family 13 catalytic" evidence="5">
    <location>
        <begin position="10"/>
        <end position="413"/>
    </location>
</feature>
<dbReference type="PANTHER" id="PTHR10357:SF217">
    <property type="entry name" value="TREHALOSE-6-PHOSPHATE HYDROLASE"/>
    <property type="match status" value="1"/>
</dbReference>
<evidence type="ECO:0000313" key="7">
    <source>
        <dbReference type="Proteomes" id="UP000516421"/>
    </source>
</evidence>
<accession>A0A7H2BJ48</accession>
<keyword evidence="7" id="KW-1185">Reference proteome</keyword>